<proteinExistence type="predicted"/>
<gene>
    <name evidence="1" type="ORF">MMG00_02395</name>
</gene>
<organism evidence="1 2">
    <name type="scientific">Ignatzschineria rhizosphaerae</name>
    <dbReference type="NCBI Taxonomy" id="2923279"/>
    <lineage>
        <taxon>Bacteria</taxon>
        <taxon>Pseudomonadati</taxon>
        <taxon>Pseudomonadota</taxon>
        <taxon>Gammaproteobacteria</taxon>
        <taxon>Cardiobacteriales</taxon>
        <taxon>Ignatzschineriaceae</taxon>
        <taxon>Ignatzschineria</taxon>
    </lineage>
</organism>
<dbReference type="EMBL" id="CP093379">
    <property type="protein sequence ID" value="UNM96724.1"/>
    <property type="molecule type" value="Genomic_DNA"/>
</dbReference>
<evidence type="ECO:0008006" key="3">
    <source>
        <dbReference type="Google" id="ProtNLM"/>
    </source>
</evidence>
<dbReference type="RefSeq" id="WP_242150848.1">
    <property type="nucleotide sequence ID" value="NZ_CP093379.1"/>
</dbReference>
<reference evidence="1 2" key="1">
    <citation type="submission" date="2022-03" db="EMBL/GenBank/DDBJ databases">
        <title>Ignatzschineria rhizosphaerae HR5S32.</title>
        <authorList>
            <person name="Sun J.Q."/>
            <person name="Feng J.Y."/>
        </authorList>
    </citation>
    <scope>NUCLEOTIDE SEQUENCE [LARGE SCALE GENOMIC DNA]</scope>
    <source>
        <strain evidence="1 2">HR5S32</strain>
    </source>
</reference>
<evidence type="ECO:0000313" key="2">
    <source>
        <dbReference type="Proteomes" id="UP000829542"/>
    </source>
</evidence>
<keyword evidence="2" id="KW-1185">Reference proteome</keyword>
<name>A0ABY3X4T5_9GAMM</name>
<accession>A0ABY3X4T5</accession>
<evidence type="ECO:0000313" key="1">
    <source>
        <dbReference type="EMBL" id="UNM96724.1"/>
    </source>
</evidence>
<sequence length="67" mass="7495">MRKVVASGFETIDGCLYRHQINASLEDVLKLESNRHLAGLPNIVPARTVINVPLDKPVVKETVNLWD</sequence>
<protein>
    <recommendedName>
        <fullName evidence="3">Phage tail protein</fullName>
    </recommendedName>
</protein>
<dbReference type="Proteomes" id="UP000829542">
    <property type="component" value="Chromosome"/>
</dbReference>